<dbReference type="FunFam" id="1.20.1250.20:FF:000489">
    <property type="entry name" value="MFS general substrate transporter"/>
    <property type="match status" value="1"/>
</dbReference>
<feature type="transmembrane region" description="Helical" evidence="9">
    <location>
        <begin position="165"/>
        <end position="184"/>
    </location>
</feature>
<evidence type="ECO:0000256" key="5">
    <source>
        <dbReference type="ARBA" id="ARBA00022692"/>
    </source>
</evidence>
<dbReference type="CDD" id="cd17502">
    <property type="entry name" value="MFS_Azr1_MDR_like"/>
    <property type="match status" value="1"/>
</dbReference>
<proteinExistence type="inferred from homology"/>
<dbReference type="InterPro" id="IPR020846">
    <property type="entry name" value="MFS_dom"/>
</dbReference>
<dbReference type="PANTHER" id="PTHR23501">
    <property type="entry name" value="MAJOR FACILITATOR SUPERFAMILY"/>
    <property type="match status" value="1"/>
</dbReference>
<sequence>MRVNFSSLGYSTSPFATFPHSTSSMELMNYRHKLEKFKMANKKANTTLEESTNYSRDPDQDQMMEMTNKYTNAEVEEKANPSRDTDQDQFMPFGTKLVLITISLMLAVLCVALDNTIIAVAIPLITDQFHNLNDVGWYASSYLLTTCSFQLLYGKFYTLFNIKWVFLVALCIFELGSLICGVAPSSTVLIIGRAVAGLGSAGIFTGALITVGHIVELKKRPIFFSMIGGVYGIASVAGPLMGGAFTDHATWRWCFYVNLPIGGITAVGILALLKLPPRAIPKKRSWMQTIKSLDPLGTMVFVPSIVCLLLALQWGGVQYPWSNGRIIALFVLFGIGVIIFIGLQIALGENATVPVRIANQRSIKFASIFGFCIGASFFIMVYYIPIWFQAIRGTTAVGAGIDSLPLVLAHVVAIIVSGALTSRLGYYTPFFIASSIICSIGAGLITTFTVDISQAKWVGFMFIYGIGAGCGFQQGGVAAQTVLSLGDASIGTAVVMFLQMLGGALFTTVAQTIFTTKLVKNLTALNMSGLDPSDIVHAGATGLRRMVTSDQLPMVLEAYNDALMHVFQLALNVGCVSIVGALGVEWRSVKGKKIEAVVAA</sequence>
<dbReference type="GO" id="GO:0022857">
    <property type="term" value="F:transmembrane transporter activity"/>
    <property type="evidence" value="ECO:0007669"/>
    <property type="project" value="InterPro"/>
</dbReference>
<keyword evidence="5 9" id="KW-0812">Transmembrane</keyword>
<keyword evidence="8" id="KW-0325">Glycoprotein</keyword>
<evidence type="ECO:0000256" key="9">
    <source>
        <dbReference type="SAM" id="Phobius"/>
    </source>
</evidence>
<dbReference type="PANTHER" id="PTHR23501:SF199">
    <property type="entry name" value="MFS EFFLUX TRANSPORTER INPD-RELATED"/>
    <property type="match status" value="1"/>
</dbReference>
<dbReference type="FunFam" id="1.20.1720.10:FF:000012">
    <property type="entry name" value="MFS toxin efflux pump (AflT)"/>
    <property type="match status" value="1"/>
</dbReference>
<gene>
    <name evidence="11" type="ORF">N7494_003383</name>
</gene>
<dbReference type="PROSITE" id="PS50850">
    <property type="entry name" value="MFS"/>
    <property type="match status" value="1"/>
</dbReference>
<dbReference type="InterPro" id="IPR011701">
    <property type="entry name" value="MFS"/>
</dbReference>
<protein>
    <submittedName>
        <fullName evidence="11">MFS general substrate transporter</fullName>
    </submittedName>
</protein>
<feature type="transmembrane region" description="Helical" evidence="9">
    <location>
        <begin position="97"/>
        <end position="123"/>
    </location>
</feature>
<reference evidence="11 12" key="1">
    <citation type="journal article" date="2023" name="IMA Fungus">
        <title>Comparative genomic study of the Penicillium genus elucidates a diverse pangenome and 15 lateral gene transfer events.</title>
        <authorList>
            <person name="Petersen C."/>
            <person name="Sorensen T."/>
            <person name="Nielsen M.R."/>
            <person name="Sondergaard T.E."/>
            <person name="Sorensen J.L."/>
            <person name="Fitzpatrick D.A."/>
            <person name="Frisvad J.C."/>
            <person name="Nielsen K.L."/>
        </authorList>
    </citation>
    <scope>NUCLEOTIDE SEQUENCE [LARGE SCALE GENOMIC DNA]</scope>
    <source>
        <strain evidence="11 12">IBT 35679</strain>
    </source>
</reference>
<feature type="transmembrane region" description="Helical" evidence="9">
    <location>
        <begin position="562"/>
        <end position="584"/>
    </location>
</feature>
<accession>A0AAD6D125</accession>
<evidence type="ECO:0000256" key="7">
    <source>
        <dbReference type="ARBA" id="ARBA00023136"/>
    </source>
</evidence>
<dbReference type="SUPFAM" id="SSF103473">
    <property type="entry name" value="MFS general substrate transporter"/>
    <property type="match status" value="1"/>
</dbReference>
<comment type="caution">
    <text evidence="11">The sequence shown here is derived from an EMBL/GenBank/DDBJ whole genome shotgun (WGS) entry which is preliminary data.</text>
</comment>
<dbReference type="Gene3D" id="1.20.1250.20">
    <property type="entry name" value="MFS general substrate transporter like domains"/>
    <property type="match status" value="1"/>
</dbReference>
<feature type="transmembrane region" description="Helical" evidence="9">
    <location>
        <begin position="490"/>
        <end position="514"/>
    </location>
</feature>
<dbReference type="Pfam" id="PF07690">
    <property type="entry name" value="MFS_1"/>
    <property type="match status" value="1"/>
</dbReference>
<keyword evidence="4" id="KW-1003">Cell membrane</keyword>
<evidence type="ECO:0000313" key="12">
    <source>
        <dbReference type="Proteomes" id="UP001220324"/>
    </source>
</evidence>
<evidence type="ECO:0000256" key="1">
    <source>
        <dbReference type="ARBA" id="ARBA00004651"/>
    </source>
</evidence>
<keyword evidence="6 9" id="KW-1133">Transmembrane helix</keyword>
<comment type="subcellular location">
    <subcellularLocation>
        <location evidence="1">Cell membrane</location>
        <topology evidence="1">Multi-pass membrane protein</topology>
    </subcellularLocation>
</comment>
<evidence type="ECO:0000256" key="6">
    <source>
        <dbReference type="ARBA" id="ARBA00022989"/>
    </source>
</evidence>
<evidence type="ECO:0000313" key="11">
    <source>
        <dbReference type="EMBL" id="KAJ5545798.1"/>
    </source>
</evidence>
<dbReference type="Proteomes" id="UP001220324">
    <property type="component" value="Unassembled WGS sequence"/>
</dbReference>
<evidence type="ECO:0000256" key="2">
    <source>
        <dbReference type="ARBA" id="ARBA00007520"/>
    </source>
</evidence>
<keyword evidence="7 9" id="KW-0472">Membrane</keyword>
<dbReference type="Gene3D" id="1.20.1720.10">
    <property type="entry name" value="Multidrug resistance protein D"/>
    <property type="match status" value="1"/>
</dbReference>
<feature type="transmembrane region" description="Helical" evidence="9">
    <location>
        <begin position="296"/>
        <end position="314"/>
    </location>
</feature>
<feature type="transmembrane region" description="Helical" evidence="9">
    <location>
        <begin position="190"/>
        <end position="215"/>
    </location>
</feature>
<evidence type="ECO:0000256" key="4">
    <source>
        <dbReference type="ARBA" id="ARBA00022475"/>
    </source>
</evidence>
<organism evidence="11 12">
    <name type="scientific">Penicillium frequentans</name>
    <dbReference type="NCBI Taxonomy" id="3151616"/>
    <lineage>
        <taxon>Eukaryota</taxon>
        <taxon>Fungi</taxon>
        <taxon>Dikarya</taxon>
        <taxon>Ascomycota</taxon>
        <taxon>Pezizomycotina</taxon>
        <taxon>Eurotiomycetes</taxon>
        <taxon>Eurotiomycetidae</taxon>
        <taxon>Eurotiales</taxon>
        <taxon>Aspergillaceae</taxon>
        <taxon>Penicillium</taxon>
    </lineage>
</organism>
<name>A0AAD6D125_9EURO</name>
<evidence type="ECO:0000256" key="8">
    <source>
        <dbReference type="ARBA" id="ARBA00023180"/>
    </source>
</evidence>
<evidence type="ECO:0000256" key="3">
    <source>
        <dbReference type="ARBA" id="ARBA00022448"/>
    </source>
</evidence>
<dbReference type="InterPro" id="IPR036259">
    <property type="entry name" value="MFS_trans_sf"/>
</dbReference>
<feature type="domain" description="Major facilitator superfamily (MFS) profile" evidence="10">
    <location>
        <begin position="100"/>
        <end position="592"/>
    </location>
</feature>
<feature type="transmembrane region" description="Helical" evidence="9">
    <location>
        <begin position="396"/>
        <end position="417"/>
    </location>
</feature>
<feature type="transmembrane region" description="Helical" evidence="9">
    <location>
        <begin position="326"/>
        <end position="347"/>
    </location>
</feature>
<dbReference type="GO" id="GO:0005886">
    <property type="term" value="C:plasma membrane"/>
    <property type="evidence" value="ECO:0007669"/>
    <property type="project" value="UniProtKB-SubCell"/>
</dbReference>
<feature type="transmembrane region" description="Helical" evidence="9">
    <location>
        <begin position="222"/>
        <end position="243"/>
    </location>
</feature>
<feature type="transmembrane region" description="Helical" evidence="9">
    <location>
        <begin position="457"/>
        <end position="478"/>
    </location>
</feature>
<dbReference type="AlphaFoldDB" id="A0AAD6D125"/>
<comment type="similarity">
    <text evidence="2">Belongs to the major facilitator superfamily. TCR/Tet family.</text>
</comment>
<keyword evidence="3" id="KW-0813">Transport</keyword>
<keyword evidence="12" id="KW-1185">Reference proteome</keyword>
<feature type="transmembrane region" description="Helical" evidence="9">
    <location>
        <begin position="368"/>
        <end position="390"/>
    </location>
</feature>
<feature type="transmembrane region" description="Helical" evidence="9">
    <location>
        <begin position="255"/>
        <end position="275"/>
    </location>
</feature>
<dbReference type="FunFam" id="1.20.1250.20:FF:000196">
    <property type="entry name" value="MFS toxin efflux pump (AflT)"/>
    <property type="match status" value="1"/>
</dbReference>
<feature type="transmembrane region" description="Helical" evidence="9">
    <location>
        <begin position="424"/>
        <end position="445"/>
    </location>
</feature>
<evidence type="ECO:0000259" key="10">
    <source>
        <dbReference type="PROSITE" id="PS50850"/>
    </source>
</evidence>
<feature type="transmembrane region" description="Helical" evidence="9">
    <location>
        <begin position="135"/>
        <end position="153"/>
    </location>
</feature>
<dbReference type="EMBL" id="JAQIZZ010000003">
    <property type="protein sequence ID" value="KAJ5545798.1"/>
    <property type="molecule type" value="Genomic_DNA"/>
</dbReference>